<dbReference type="Pfam" id="PF00122">
    <property type="entry name" value="E1-E2_ATPase"/>
    <property type="match status" value="1"/>
</dbReference>
<evidence type="ECO:0000256" key="11">
    <source>
        <dbReference type="ARBA" id="ARBA00022842"/>
    </source>
</evidence>
<evidence type="ECO:0000256" key="13">
    <source>
        <dbReference type="ARBA" id="ARBA00022967"/>
    </source>
</evidence>
<feature type="transmembrane region" description="Helical" evidence="20">
    <location>
        <begin position="166"/>
        <end position="182"/>
    </location>
</feature>
<dbReference type="FunFam" id="3.40.1110.10:FF:000006">
    <property type="entry name" value="Calcium-transporting ATPase"/>
    <property type="match status" value="1"/>
</dbReference>
<keyword evidence="13" id="KW-1278">Translocase</keyword>
<dbReference type="SUPFAM" id="SSF56784">
    <property type="entry name" value="HAD-like"/>
    <property type="match status" value="1"/>
</dbReference>
<dbReference type="GO" id="GO:0005794">
    <property type="term" value="C:Golgi apparatus"/>
    <property type="evidence" value="ECO:0007669"/>
    <property type="project" value="UniProtKB-SubCell"/>
</dbReference>
<dbReference type="GO" id="GO:0016887">
    <property type="term" value="F:ATP hydrolysis activity"/>
    <property type="evidence" value="ECO:0007669"/>
    <property type="project" value="InterPro"/>
</dbReference>
<evidence type="ECO:0000256" key="2">
    <source>
        <dbReference type="ARBA" id="ARBA00004326"/>
    </source>
</evidence>
<evidence type="ECO:0000256" key="16">
    <source>
        <dbReference type="ARBA" id="ARBA00023065"/>
    </source>
</evidence>
<dbReference type="PRINTS" id="PR00120">
    <property type="entry name" value="HATPASE"/>
</dbReference>
<dbReference type="InterPro" id="IPR018303">
    <property type="entry name" value="ATPase_P-typ_P_site"/>
</dbReference>
<comment type="caution">
    <text evidence="20">Lacks conserved residue(s) required for the propagation of feature annotation.</text>
</comment>
<dbReference type="SFLD" id="SFLDG00002">
    <property type="entry name" value="C1.7:_P-type_atpase_like"/>
    <property type="match status" value="1"/>
</dbReference>
<dbReference type="Gene3D" id="1.20.1110.10">
    <property type="entry name" value="Calcium-transporting ATPase, transmembrane domain"/>
    <property type="match status" value="1"/>
</dbReference>
<evidence type="ECO:0000256" key="12">
    <source>
        <dbReference type="ARBA" id="ARBA00022951"/>
    </source>
</evidence>
<dbReference type="Pfam" id="PF13246">
    <property type="entry name" value="Cation_ATPase"/>
    <property type="match status" value="1"/>
</dbReference>
<sequence>MMFVEITTRSINLWKELGPPGLVKKQFFHNHLGGLAVAKNRYSGQGLKTQWHRLCDLSSSELPDLPLAMGTVVVQLEQEEGYGLSPTLAARLDVDSVGCRLKADLRNGLSCSDAAKRIRLHGFNEFLVDNKEPLMKKYMDQFRNPLILLLLGSAFISITMGQYDDAISITTAILIVVTVAFVQEYRSEKSLDELTKLVPPVCTCLRDGCEVSFLARELVPGDVVVLSMGDRVPADLRLFEAVELQIDESSLTGETEPAKKSAATIDPSENFKTVNQLKNIAFMGTLVRVGKGKGVVISTGHSSEFGNVFSMMKAEESPKTPLQKSMDHLGKQLSCYSFAVIALIFTVGIAQGRNALDMFTIGVSLAVAAIPEGLPIVVTVTLALGVIRMARHRVIVKKLPTVETLGCVNVICSDKTGTLTKNEMTAVRLVAADGTQADVSGVGYSEVGGLCTVGAEAVIGHSHPSISKMIEIGVVCNNSDVVDGNLRGQPTEGALVVLAKKAKLADIRGSFEIHQEIPFSSDTKWMAVLCSRTSSISGAVYYVKGAVSSVLEMCAYYLDGTSEQKITDADMETFSLEARRLGCSGLRVLAVAYGVSITQLVYAGVIGILDPPRPGTRESIEVVRTSGVKVKMITGDSLETALSIASRLGLSTDASAALSGGELEKMEQAQLERIIDRLVVFYRASPRHKLKIVKALQDVGFIVAMTGDGVNDAVALKKADIGIAMGSTGTDVSKEAADMILLNDDFYAIRAAIVEGKGIFNNIRNFVRFQLSTSIAALTLVAVSTLFKLPNPLNAMQILWINIIMDGPPAQSLGVEPVDHDVIKQPPRNVREPMITRSVIVSIALAAGTIICGTMWVFMREISGSGITPRATTMTFTCFVFFDMWNALSCRSQKLIVEVGLFRNRMFLLAVTFSIIGQVLVIFFPPLQSIFQTEELRISDFVFLFFLTSSVFVLSECRKLFDQYLSSRRRQFDRIPMHYIKCDPR</sequence>
<evidence type="ECO:0000256" key="5">
    <source>
        <dbReference type="ARBA" id="ARBA00022568"/>
    </source>
</evidence>
<dbReference type="Pfam" id="PF00690">
    <property type="entry name" value="Cation_ATPase_N"/>
    <property type="match status" value="1"/>
</dbReference>
<feature type="transmembrane region" description="Helical" evidence="20">
    <location>
        <begin position="142"/>
        <end position="160"/>
    </location>
</feature>
<comment type="catalytic activity">
    <reaction evidence="18">
        <text>Ca(2+)(in) + ATP + H2O = Ca(2+)(out) + ADP + phosphate + H(+)</text>
        <dbReference type="Rhea" id="RHEA:18105"/>
        <dbReference type="ChEBI" id="CHEBI:15377"/>
        <dbReference type="ChEBI" id="CHEBI:15378"/>
        <dbReference type="ChEBI" id="CHEBI:29108"/>
        <dbReference type="ChEBI" id="CHEBI:30616"/>
        <dbReference type="ChEBI" id="CHEBI:43474"/>
        <dbReference type="ChEBI" id="CHEBI:456216"/>
        <dbReference type="EC" id="7.2.2.10"/>
    </reaction>
    <physiologicalReaction direction="left-to-right" evidence="18">
        <dbReference type="Rhea" id="RHEA:18106"/>
    </physiologicalReaction>
</comment>
<feature type="transmembrane region" description="Helical" evidence="20">
    <location>
        <begin position="941"/>
        <end position="961"/>
    </location>
</feature>
<keyword evidence="17 20" id="KW-0472">Membrane</keyword>
<dbReference type="WBParaSite" id="TMUE_1000003768.1">
    <property type="protein sequence ID" value="TMUE_1000003768.1"/>
    <property type="gene ID" value="WBGene00288795"/>
</dbReference>
<keyword evidence="5 20" id="KW-0109">Calcium transport</keyword>
<dbReference type="Gene3D" id="3.40.1110.10">
    <property type="entry name" value="Calcium-transporting ATPase, cytoplasmic domain N"/>
    <property type="match status" value="1"/>
</dbReference>
<evidence type="ECO:0000256" key="10">
    <source>
        <dbReference type="ARBA" id="ARBA00022840"/>
    </source>
</evidence>
<accession>A0A5S6Q9A4</accession>
<dbReference type="SUPFAM" id="SSF81665">
    <property type="entry name" value="Calcium ATPase, transmembrane domain M"/>
    <property type="match status" value="1"/>
</dbReference>
<dbReference type="NCBIfam" id="TIGR01522">
    <property type="entry name" value="ATPase-IIA2_Ca"/>
    <property type="match status" value="1"/>
</dbReference>
<dbReference type="SFLD" id="SFLDS00003">
    <property type="entry name" value="Haloacid_Dehalogenase"/>
    <property type="match status" value="1"/>
</dbReference>
<evidence type="ECO:0000256" key="7">
    <source>
        <dbReference type="ARBA" id="ARBA00022723"/>
    </source>
</evidence>
<dbReference type="InterPro" id="IPR059000">
    <property type="entry name" value="ATPase_P-type_domA"/>
</dbReference>
<keyword evidence="9 20" id="KW-0106">Calcium</keyword>
<dbReference type="GO" id="GO:0005388">
    <property type="term" value="F:P-type calcium transporter activity"/>
    <property type="evidence" value="ECO:0007669"/>
    <property type="project" value="UniProtKB-EC"/>
</dbReference>
<evidence type="ECO:0000256" key="6">
    <source>
        <dbReference type="ARBA" id="ARBA00022692"/>
    </source>
</evidence>
<keyword evidence="22" id="KW-1185">Reference proteome</keyword>
<dbReference type="FunFam" id="2.70.150.10:FF:000008">
    <property type="entry name" value="Calcium-transporting ATPase"/>
    <property type="match status" value="1"/>
</dbReference>
<dbReference type="InterPro" id="IPR006068">
    <property type="entry name" value="ATPase_P-typ_cation-transptr_C"/>
</dbReference>
<keyword evidence="7" id="KW-0479">Metal-binding</keyword>
<dbReference type="InterPro" id="IPR023214">
    <property type="entry name" value="HAD_sf"/>
</dbReference>
<dbReference type="PRINTS" id="PR00119">
    <property type="entry name" value="CATATPASE"/>
</dbReference>
<comment type="subcellular location">
    <subcellularLocation>
        <location evidence="1">Golgi apparatus</location>
        <location evidence="1">trans-Golgi network membrane</location>
        <topology evidence="1">Multi-pass membrane protein</topology>
    </subcellularLocation>
    <subcellularLocation>
        <location evidence="20">Membrane</location>
        <topology evidence="20">Multi-pass membrane protein</topology>
    </subcellularLocation>
    <subcellularLocation>
        <location evidence="2">Sarcoplasmic reticulum membrane</location>
        <topology evidence="2">Multi-pass membrane protein</topology>
    </subcellularLocation>
</comment>
<dbReference type="PROSITE" id="PS00154">
    <property type="entry name" value="ATPASE_E1_E2"/>
    <property type="match status" value="1"/>
</dbReference>
<feature type="transmembrane region" description="Helical" evidence="20">
    <location>
        <begin position="333"/>
        <end position="352"/>
    </location>
</feature>
<dbReference type="Gene3D" id="2.70.150.10">
    <property type="entry name" value="Calcium-transporting ATPase, cytoplasmic transduction domain A"/>
    <property type="match status" value="1"/>
</dbReference>
<feature type="transmembrane region" description="Helical" evidence="20">
    <location>
        <begin position="838"/>
        <end position="859"/>
    </location>
</feature>
<dbReference type="Proteomes" id="UP000046395">
    <property type="component" value="Unassembled WGS sequence"/>
</dbReference>
<keyword evidence="4 20" id="KW-0813">Transport</keyword>
<dbReference type="SUPFAM" id="SSF81653">
    <property type="entry name" value="Calcium ATPase, transduction domain A"/>
    <property type="match status" value="1"/>
</dbReference>
<feature type="transmembrane region" description="Helical" evidence="20">
    <location>
        <begin position="358"/>
        <end position="387"/>
    </location>
</feature>
<evidence type="ECO:0000256" key="3">
    <source>
        <dbReference type="ARBA" id="ARBA00005675"/>
    </source>
</evidence>
<evidence type="ECO:0000256" key="20">
    <source>
        <dbReference type="RuleBase" id="RU361146"/>
    </source>
</evidence>
<dbReference type="FunFam" id="3.40.50.1000:FF:000001">
    <property type="entry name" value="Phospholipid-transporting ATPase IC"/>
    <property type="match status" value="1"/>
</dbReference>
<dbReference type="STRING" id="70415.A0A5S6Q9A4"/>
<keyword evidence="11" id="KW-0460">Magnesium</keyword>
<evidence type="ECO:0000256" key="17">
    <source>
        <dbReference type="ARBA" id="ARBA00023136"/>
    </source>
</evidence>
<keyword evidence="10 20" id="KW-0067">ATP-binding</keyword>
<evidence type="ECO:0000256" key="9">
    <source>
        <dbReference type="ARBA" id="ARBA00022837"/>
    </source>
</evidence>
<reference evidence="23" key="1">
    <citation type="submission" date="2019-12" db="UniProtKB">
        <authorList>
            <consortium name="WormBaseParasite"/>
        </authorList>
    </citation>
    <scope>IDENTIFICATION</scope>
</reference>
<evidence type="ECO:0000256" key="4">
    <source>
        <dbReference type="ARBA" id="ARBA00022448"/>
    </source>
</evidence>
<name>A0A5S6Q9A4_TRIMR</name>
<evidence type="ECO:0000256" key="8">
    <source>
        <dbReference type="ARBA" id="ARBA00022741"/>
    </source>
</evidence>
<dbReference type="InterPro" id="IPR006413">
    <property type="entry name" value="P-type_ATPase_IIA_PMR1"/>
</dbReference>
<dbReference type="InterPro" id="IPR004014">
    <property type="entry name" value="ATPase_P-typ_cation-transptr_N"/>
</dbReference>
<feature type="domain" description="Cation-transporting P-type ATPase N-terminal" evidence="21">
    <location>
        <begin position="88"/>
        <end position="162"/>
    </location>
</feature>
<comment type="catalytic activity">
    <reaction evidence="19">
        <text>Mn(2+)(in) + ATP + H2O = Mn(2+)(out) + ADP + phosphate + H(+)</text>
        <dbReference type="Rhea" id="RHEA:66820"/>
        <dbReference type="ChEBI" id="CHEBI:15377"/>
        <dbReference type="ChEBI" id="CHEBI:15378"/>
        <dbReference type="ChEBI" id="CHEBI:29035"/>
        <dbReference type="ChEBI" id="CHEBI:30616"/>
        <dbReference type="ChEBI" id="CHEBI:43474"/>
        <dbReference type="ChEBI" id="CHEBI:456216"/>
    </reaction>
    <physiologicalReaction direction="left-to-right" evidence="19">
        <dbReference type="Rhea" id="RHEA:66821"/>
    </physiologicalReaction>
</comment>
<dbReference type="InterPro" id="IPR036412">
    <property type="entry name" value="HAD-like_sf"/>
</dbReference>
<evidence type="ECO:0000313" key="22">
    <source>
        <dbReference type="Proteomes" id="UP000046395"/>
    </source>
</evidence>
<comment type="similarity">
    <text evidence="3">Belongs to the cation transport ATPase (P-type) (TC 3.A.3) family. Type IIA subfamily.</text>
</comment>
<evidence type="ECO:0000256" key="14">
    <source>
        <dbReference type="ARBA" id="ARBA00022989"/>
    </source>
</evidence>
<dbReference type="Gene3D" id="3.40.50.1000">
    <property type="entry name" value="HAD superfamily/HAD-like"/>
    <property type="match status" value="1"/>
</dbReference>
<proteinExistence type="inferred from homology"/>
<evidence type="ECO:0000256" key="19">
    <source>
        <dbReference type="ARBA" id="ARBA00047330"/>
    </source>
</evidence>
<feature type="transmembrane region" description="Helical" evidence="20">
    <location>
        <begin position="871"/>
        <end position="888"/>
    </location>
</feature>
<dbReference type="InterPro" id="IPR044492">
    <property type="entry name" value="P_typ_ATPase_HD_dom"/>
</dbReference>
<dbReference type="Pfam" id="PF00689">
    <property type="entry name" value="Cation_ATPase_C"/>
    <property type="match status" value="1"/>
</dbReference>
<feature type="transmembrane region" description="Helical" evidence="20">
    <location>
        <begin position="908"/>
        <end position="929"/>
    </location>
</feature>
<dbReference type="GO" id="GO:0140613">
    <property type="term" value="F:P-type manganese transporter activity"/>
    <property type="evidence" value="ECO:0007669"/>
    <property type="project" value="RHEA"/>
</dbReference>
<keyword evidence="6 20" id="KW-0812">Transmembrane</keyword>
<organism evidence="22 23">
    <name type="scientific">Trichuris muris</name>
    <name type="common">Mouse whipworm</name>
    <dbReference type="NCBI Taxonomy" id="70415"/>
    <lineage>
        <taxon>Eukaryota</taxon>
        <taxon>Metazoa</taxon>
        <taxon>Ecdysozoa</taxon>
        <taxon>Nematoda</taxon>
        <taxon>Enoplea</taxon>
        <taxon>Dorylaimia</taxon>
        <taxon>Trichinellida</taxon>
        <taxon>Trichuridae</taxon>
        <taxon>Trichuris</taxon>
    </lineage>
</organism>
<keyword evidence="15" id="KW-0333">Golgi apparatus</keyword>
<dbReference type="InterPro" id="IPR008250">
    <property type="entry name" value="ATPase_P-typ_transduc_dom_A_sf"/>
</dbReference>
<dbReference type="GO" id="GO:0005524">
    <property type="term" value="F:ATP binding"/>
    <property type="evidence" value="ECO:0007669"/>
    <property type="project" value="UniProtKB-KW"/>
</dbReference>
<dbReference type="NCBIfam" id="TIGR01494">
    <property type="entry name" value="ATPase_P-type"/>
    <property type="match status" value="3"/>
</dbReference>
<keyword evidence="14 20" id="KW-1133">Transmembrane helix</keyword>
<dbReference type="GO" id="GO:0046872">
    <property type="term" value="F:metal ion binding"/>
    <property type="evidence" value="ECO:0007669"/>
    <property type="project" value="UniProtKB-KW"/>
</dbReference>
<keyword evidence="16 20" id="KW-0406">Ion transport</keyword>
<evidence type="ECO:0000256" key="1">
    <source>
        <dbReference type="ARBA" id="ARBA00004166"/>
    </source>
</evidence>
<dbReference type="SFLD" id="SFLDF00027">
    <property type="entry name" value="p-type_atpase"/>
    <property type="match status" value="1"/>
</dbReference>
<evidence type="ECO:0000259" key="21">
    <source>
        <dbReference type="SMART" id="SM00831"/>
    </source>
</evidence>
<comment type="function">
    <text evidence="20">Catalyzes the hydrolysis of ATP coupled with the transport of calcium.</text>
</comment>
<dbReference type="InterPro" id="IPR023298">
    <property type="entry name" value="ATPase_P-typ_TM_dom_sf"/>
</dbReference>
<dbReference type="PANTHER" id="PTHR42861">
    <property type="entry name" value="CALCIUM-TRANSPORTING ATPASE"/>
    <property type="match status" value="1"/>
</dbReference>
<dbReference type="AlphaFoldDB" id="A0A5S6Q9A4"/>
<evidence type="ECO:0000256" key="15">
    <source>
        <dbReference type="ARBA" id="ARBA00023034"/>
    </source>
</evidence>
<keyword evidence="12" id="KW-0703">Sarcoplasmic reticulum</keyword>
<dbReference type="InterPro" id="IPR001757">
    <property type="entry name" value="P_typ_ATPase"/>
</dbReference>
<dbReference type="InterPro" id="IPR023299">
    <property type="entry name" value="ATPase_P-typ_cyto_dom_N"/>
</dbReference>
<evidence type="ECO:0000313" key="23">
    <source>
        <dbReference type="WBParaSite" id="TMUE_1000003768.1"/>
    </source>
</evidence>
<keyword evidence="8 20" id="KW-0547">Nucleotide-binding</keyword>
<protein>
    <recommendedName>
        <fullName evidence="20">Calcium-transporting ATPase</fullName>
        <ecNumber evidence="20">7.2.2.10</ecNumber>
    </recommendedName>
</protein>
<dbReference type="GO" id="GO:0033017">
    <property type="term" value="C:sarcoplasmic reticulum membrane"/>
    <property type="evidence" value="ECO:0007669"/>
    <property type="project" value="UniProtKB-SubCell"/>
</dbReference>
<evidence type="ECO:0000256" key="18">
    <source>
        <dbReference type="ARBA" id="ARBA00047282"/>
    </source>
</evidence>
<dbReference type="EC" id="7.2.2.10" evidence="20"/>
<dbReference type="SMART" id="SM00831">
    <property type="entry name" value="Cation_ATPase_N"/>
    <property type="match status" value="1"/>
</dbReference>